<dbReference type="InterPro" id="IPR001139">
    <property type="entry name" value="Glyco_hydro_30"/>
</dbReference>
<evidence type="ECO:0000256" key="5">
    <source>
        <dbReference type="SAM" id="SignalP"/>
    </source>
</evidence>
<evidence type="ECO:0000313" key="7">
    <source>
        <dbReference type="EMBL" id="KAL1842710.1"/>
    </source>
</evidence>
<dbReference type="Pfam" id="PF14587">
    <property type="entry name" value="Glyco_hydr_30_2"/>
    <property type="match status" value="1"/>
</dbReference>
<dbReference type="EMBL" id="JAZHXJ010001923">
    <property type="protein sequence ID" value="KAL1842710.1"/>
    <property type="molecule type" value="Genomic_DNA"/>
</dbReference>
<dbReference type="Gene3D" id="3.20.20.80">
    <property type="entry name" value="Glycosidases"/>
    <property type="match status" value="1"/>
</dbReference>
<feature type="domain" description="Endo-beta-1,6-galactanase-like" evidence="6">
    <location>
        <begin position="31"/>
        <end position="248"/>
    </location>
</feature>
<dbReference type="PANTHER" id="PTHR11069">
    <property type="entry name" value="GLUCOSYLCERAMIDASE"/>
    <property type="match status" value="1"/>
</dbReference>
<feature type="chain" id="PRO_5045988364" description="Endo-beta-1,6-galactanase-like domain-containing protein" evidence="5">
    <location>
        <begin position="20"/>
        <end position="305"/>
    </location>
</feature>
<sequence>MRLVEALLAAAAAAAGTTALPELETRQAASTITVDVSKTYQTMDGFGFSTAFQRANLITNMADKAKQRQLLDLLFDRATGAGFSIVRTGIGSSPDSSSDHMNTFEPKNPGGPAATPQYQWDGKDSGQLFVCQEAVRTYGVPYIYADAWSAPGFMKTNNNENNGGTLCGMPGTRCASGDWRQAYADYLAAYVRFYREAGVNVTHLGFLNEPEFAASYASMSANGNQAADFIPVLHATLRAANLTDTTGVACCDSEGWGNQVQMLAAIQSAGAEPLLKAVTTHTYTGGASGTMNTKVPVWAAGRARG</sequence>
<comment type="similarity">
    <text evidence="1">Belongs to the glycosyl hydrolase 30 family.</text>
</comment>
<protein>
    <recommendedName>
        <fullName evidence="6">Endo-beta-1,6-galactanase-like domain-containing protein</fullName>
    </recommendedName>
</protein>
<evidence type="ECO:0000256" key="2">
    <source>
        <dbReference type="ARBA" id="ARBA00022729"/>
    </source>
</evidence>
<evidence type="ECO:0000256" key="3">
    <source>
        <dbReference type="ARBA" id="ARBA00022801"/>
    </source>
</evidence>
<feature type="compositionally biased region" description="Polar residues" evidence="4">
    <location>
        <begin position="92"/>
        <end position="101"/>
    </location>
</feature>
<dbReference type="Proteomes" id="UP001586593">
    <property type="component" value="Unassembled WGS sequence"/>
</dbReference>
<proteinExistence type="inferred from homology"/>
<evidence type="ECO:0000259" key="6">
    <source>
        <dbReference type="Pfam" id="PF14587"/>
    </source>
</evidence>
<feature type="signal peptide" evidence="5">
    <location>
        <begin position="1"/>
        <end position="19"/>
    </location>
</feature>
<dbReference type="InterPro" id="IPR017853">
    <property type="entry name" value="GH"/>
</dbReference>
<evidence type="ECO:0000256" key="1">
    <source>
        <dbReference type="ARBA" id="ARBA00005382"/>
    </source>
</evidence>
<accession>A0ABR3VMQ9</accession>
<keyword evidence="3" id="KW-0378">Hydrolase</keyword>
<gene>
    <name evidence="7" type="ORF">VTK73DRAFT_3067</name>
</gene>
<evidence type="ECO:0000313" key="8">
    <source>
        <dbReference type="Proteomes" id="UP001586593"/>
    </source>
</evidence>
<name>A0ABR3VMQ9_9PEZI</name>
<comment type="caution">
    <text evidence="7">The sequence shown here is derived from an EMBL/GenBank/DDBJ whole genome shotgun (WGS) entry which is preliminary data.</text>
</comment>
<keyword evidence="2 5" id="KW-0732">Signal</keyword>
<dbReference type="PANTHER" id="PTHR11069:SF23">
    <property type="entry name" value="LYSOSOMAL ACID GLUCOSYLCERAMIDASE"/>
    <property type="match status" value="1"/>
</dbReference>
<dbReference type="SUPFAM" id="SSF51445">
    <property type="entry name" value="(Trans)glycosidases"/>
    <property type="match status" value="1"/>
</dbReference>
<keyword evidence="8" id="KW-1185">Reference proteome</keyword>
<feature type="region of interest" description="Disordered" evidence="4">
    <location>
        <begin position="92"/>
        <end position="112"/>
    </location>
</feature>
<evidence type="ECO:0000256" key="4">
    <source>
        <dbReference type="SAM" id="MobiDB-lite"/>
    </source>
</evidence>
<dbReference type="InterPro" id="IPR039514">
    <property type="entry name" value="6GAL-like"/>
</dbReference>
<reference evidence="7 8" key="1">
    <citation type="journal article" date="2024" name="Commun. Biol.">
        <title>Comparative genomic analysis of thermophilic fungi reveals convergent evolutionary adaptations and gene losses.</title>
        <authorList>
            <person name="Steindorff A.S."/>
            <person name="Aguilar-Pontes M.V."/>
            <person name="Robinson A.J."/>
            <person name="Andreopoulos B."/>
            <person name="LaButti K."/>
            <person name="Kuo A."/>
            <person name="Mondo S."/>
            <person name="Riley R."/>
            <person name="Otillar R."/>
            <person name="Haridas S."/>
            <person name="Lipzen A."/>
            <person name="Grimwood J."/>
            <person name="Schmutz J."/>
            <person name="Clum A."/>
            <person name="Reid I.D."/>
            <person name="Moisan M.C."/>
            <person name="Butler G."/>
            <person name="Nguyen T.T.M."/>
            <person name="Dewar K."/>
            <person name="Conant G."/>
            <person name="Drula E."/>
            <person name="Henrissat B."/>
            <person name="Hansel C."/>
            <person name="Singer S."/>
            <person name="Hutchinson M.I."/>
            <person name="de Vries R.P."/>
            <person name="Natvig D.O."/>
            <person name="Powell A.J."/>
            <person name="Tsang A."/>
            <person name="Grigoriev I.V."/>
        </authorList>
    </citation>
    <scope>NUCLEOTIDE SEQUENCE [LARGE SCALE GENOMIC DNA]</scope>
    <source>
        <strain evidence="7 8">ATCC 24622</strain>
    </source>
</reference>
<organism evidence="7 8">
    <name type="scientific">Phialemonium thermophilum</name>
    <dbReference type="NCBI Taxonomy" id="223376"/>
    <lineage>
        <taxon>Eukaryota</taxon>
        <taxon>Fungi</taxon>
        <taxon>Dikarya</taxon>
        <taxon>Ascomycota</taxon>
        <taxon>Pezizomycotina</taxon>
        <taxon>Sordariomycetes</taxon>
        <taxon>Sordariomycetidae</taxon>
        <taxon>Cephalothecales</taxon>
        <taxon>Cephalothecaceae</taxon>
        <taxon>Phialemonium</taxon>
    </lineage>
</organism>